<evidence type="ECO:0000313" key="2">
    <source>
        <dbReference type="Proteomes" id="UP000004095"/>
    </source>
</evidence>
<dbReference type="InterPro" id="IPR007922">
    <property type="entry name" value="DciA-like"/>
</dbReference>
<accession>A1ZXC7</accession>
<dbReference type="eggNOG" id="COG5512">
    <property type="taxonomic scope" value="Bacteria"/>
</dbReference>
<organism evidence="1 2">
    <name type="scientific">Microscilla marina ATCC 23134</name>
    <dbReference type="NCBI Taxonomy" id="313606"/>
    <lineage>
        <taxon>Bacteria</taxon>
        <taxon>Pseudomonadati</taxon>
        <taxon>Bacteroidota</taxon>
        <taxon>Cytophagia</taxon>
        <taxon>Cytophagales</taxon>
        <taxon>Microscillaceae</taxon>
        <taxon>Microscilla</taxon>
    </lineage>
</organism>
<name>A1ZXC7_MICM2</name>
<dbReference type="OrthoDB" id="9796545at2"/>
<evidence type="ECO:0000313" key="1">
    <source>
        <dbReference type="EMBL" id="EAY25001.1"/>
    </source>
</evidence>
<proteinExistence type="predicted"/>
<dbReference type="PANTHER" id="PTHR36456:SF1">
    <property type="entry name" value="UPF0232 PROTEIN SCO3875"/>
    <property type="match status" value="1"/>
</dbReference>
<protein>
    <recommendedName>
        <fullName evidence="3">DUF721 domain-containing protein</fullName>
    </recommendedName>
</protein>
<gene>
    <name evidence="1" type="ORF">M23134_03715</name>
</gene>
<reference evidence="1 2" key="1">
    <citation type="submission" date="2007-01" db="EMBL/GenBank/DDBJ databases">
        <authorList>
            <person name="Haygood M."/>
            <person name="Podell S."/>
            <person name="Anderson C."/>
            <person name="Hopkinson B."/>
            <person name="Roe K."/>
            <person name="Barbeau K."/>
            <person name="Gaasterland T."/>
            <person name="Ferriera S."/>
            <person name="Johnson J."/>
            <person name="Kravitz S."/>
            <person name="Beeson K."/>
            <person name="Sutton G."/>
            <person name="Rogers Y.-H."/>
            <person name="Friedman R."/>
            <person name="Frazier M."/>
            <person name="Venter J.C."/>
        </authorList>
    </citation>
    <scope>NUCLEOTIDE SEQUENCE [LARGE SCALE GENOMIC DNA]</scope>
    <source>
        <strain evidence="1 2">ATCC 23134</strain>
    </source>
</reference>
<dbReference type="RefSeq" id="WP_002703765.1">
    <property type="nucleotide sequence ID" value="NZ_AAWS01000057.1"/>
</dbReference>
<sequence>MSDYLFRNHKNQPRKASTTTMKDAVYELLNNYKIKNKYDEAHIIQVWGDLMGEEVACRTEWVYIKNHTIFIKISSPPLRTELLMRKTNILDRINHNLGEEKLQEIVFR</sequence>
<comment type="caution">
    <text evidence="1">The sequence shown here is derived from an EMBL/GenBank/DDBJ whole genome shotgun (WGS) entry which is preliminary data.</text>
</comment>
<dbReference type="PANTHER" id="PTHR36456">
    <property type="entry name" value="UPF0232 PROTEIN SCO3875"/>
    <property type="match status" value="1"/>
</dbReference>
<keyword evidence="2" id="KW-1185">Reference proteome</keyword>
<dbReference type="EMBL" id="AAWS01000057">
    <property type="protein sequence ID" value="EAY25001.1"/>
    <property type="molecule type" value="Genomic_DNA"/>
</dbReference>
<evidence type="ECO:0008006" key="3">
    <source>
        <dbReference type="Google" id="ProtNLM"/>
    </source>
</evidence>
<dbReference type="Proteomes" id="UP000004095">
    <property type="component" value="Unassembled WGS sequence"/>
</dbReference>
<dbReference type="Pfam" id="PF05258">
    <property type="entry name" value="DciA"/>
    <property type="match status" value="1"/>
</dbReference>
<dbReference type="AlphaFoldDB" id="A1ZXC7"/>